<dbReference type="AlphaFoldDB" id="A0AAD8TX04"/>
<feature type="coiled-coil region" evidence="1">
    <location>
        <begin position="233"/>
        <end position="267"/>
    </location>
</feature>
<proteinExistence type="predicted"/>
<dbReference type="InterPro" id="IPR006912">
    <property type="entry name" value="Harbinger_derived_prot"/>
</dbReference>
<keyword evidence="1" id="KW-0175">Coiled coil</keyword>
<organism evidence="3 4">
    <name type="scientific">Lolium multiflorum</name>
    <name type="common">Italian ryegrass</name>
    <name type="synonym">Lolium perenne subsp. multiflorum</name>
    <dbReference type="NCBI Taxonomy" id="4521"/>
    <lineage>
        <taxon>Eukaryota</taxon>
        <taxon>Viridiplantae</taxon>
        <taxon>Streptophyta</taxon>
        <taxon>Embryophyta</taxon>
        <taxon>Tracheophyta</taxon>
        <taxon>Spermatophyta</taxon>
        <taxon>Magnoliopsida</taxon>
        <taxon>Liliopsida</taxon>
        <taxon>Poales</taxon>
        <taxon>Poaceae</taxon>
        <taxon>BOP clade</taxon>
        <taxon>Pooideae</taxon>
        <taxon>Poodae</taxon>
        <taxon>Poeae</taxon>
        <taxon>Poeae Chloroplast Group 2 (Poeae type)</taxon>
        <taxon>Loliodinae</taxon>
        <taxon>Loliinae</taxon>
        <taxon>Lolium</taxon>
    </lineage>
</organism>
<dbReference type="Pfam" id="PF04827">
    <property type="entry name" value="Plant_tran"/>
    <property type="match status" value="1"/>
</dbReference>
<accession>A0AAD8TX04</accession>
<comment type="caution">
    <text evidence="3">The sequence shown here is derived from an EMBL/GenBank/DDBJ whole genome shotgun (WGS) entry which is preliminary data.</text>
</comment>
<evidence type="ECO:0000313" key="3">
    <source>
        <dbReference type="EMBL" id="KAK1695631.1"/>
    </source>
</evidence>
<evidence type="ECO:0000256" key="1">
    <source>
        <dbReference type="SAM" id="Coils"/>
    </source>
</evidence>
<evidence type="ECO:0000313" key="4">
    <source>
        <dbReference type="Proteomes" id="UP001231189"/>
    </source>
</evidence>
<feature type="compositionally biased region" description="Polar residues" evidence="2">
    <location>
        <begin position="62"/>
        <end position="72"/>
    </location>
</feature>
<dbReference type="EMBL" id="JAUUTY010000001">
    <property type="protein sequence ID" value="KAK1695631.1"/>
    <property type="molecule type" value="Genomic_DNA"/>
</dbReference>
<gene>
    <name evidence="3" type="ORF">QYE76_012328</name>
</gene>
<name>A0AAD8TX04_LOLMU</name>
<protein>
    <submittedName>
        <fullName evidence="3">Uncharacterized protein</fullName>
    </submittedName>
</protein>
<dbReference type="Proteomes" id="UP001231189">
    <property type="component" value="Unassembled WGS sequence"/>
</dbReference>
<evidence type="ECO:0000256" key="2">
    <source>
        <dbReference type="SAM" id="MobiDB-lite"/>
    </source>
</evidence>
<dbReference type="PANTHER" id="PTHR47150:SF5">
    <property type="entry name" value="OS07G0546750 PROTEIN"/>
    <property type="match status" value="1"/>
</dbReference>
<keyword evidence="4" id="KW-1185">Reference proteome</keyword>
<sequence length="303" mass="34991">MVALLLEDEQAFDDDLREHLLIIASLQDMLDAEGEEEEPRRGGSRPGRKSKPRQRMEGMPCCTTTTSPTGQHKPTIFGRKDVERAFGVLQAQFAIVRYPALSWSHDQMWEVMQACVIMHNMIIEDDRKNHMTSPIESLKKGPVMTMTLKCDTEFPKALKNIMESMGLKGEAVYKGFPVMDDGQEYWWVQLHLYKDEEDDHKKMEHWMFTNPELHTSFFDSARCVAWAAINELGERLKYRLHNTQKDLKEEKEETTNLNTTISQLRSDMVDISLKLCVYEELNKAKDGQIATLRKQMLQNSGST</sequence>
<reference evidence="3" key="1">
    <citation type="submission" date="2023-07" db="EMBL/GenBank/DDBJ databases">
        <title>A chromosome-level genome assembly of Lolium multiflorum.</title>
        <authorList>
            <person name="Chen Y."/>
            <person name="Copetti D."/>
            <person name="Kolliker R."/>
            <person name="Studer B."/>
        </authorList>
    </citation>
    <scope>NUCLEOTIDE SEQUENCE</scope>
    <source>
        <strain evidence="3">02402/16</strain>
        <tissue evidence="3">Leaf</tissue>
    </source>
</reference>
<dbReference type="PANTHER" id="PTHR47150">
    <property type="entry name" value="OS12G0169200 PROTEIN"/>
    <property type="match status" value="1"/>
</dbReference>
<feature type="region of interest" description="Disordered" evidence="2">
    <location>
        <begin position="31"/>
        <end position="75"/>
    </location>
</feature>
<feature type="compositionally biased region" description="Basic residues" evidence="2">
    <location>
        <begin position="42"/>
        <end position="53"/>
    </location>
</feature>